<dbReference type="EMBL" id="OV725079">
    <property type="protein sequence ID" value="CAH1396554.1"/>
    <property type="molecule type" value="Genomic_DNA"/>
</dbReference>
<dbReference type="AlphaFoldDB" id="A0A9P0H6Y7"/>
<accession>A0A9P0H6Y7</accession>
<protein>
    <submittedName>
        <fullName evidence="1">Uncharacterized protein</fullName>
    </submittedName>
</protein>
<reference evidence="1" key="1">
    <citation type="submission" date="2022-01" db="EMBL/GenBank/DDBJ databases">
        <authorList>
            <person name="King R."/>
        </authorList>
    </citation>
    <scope>NUCLEOTIDE SEQUENCE</scope>
</reference>
<dbReference type="Proteomes" id="UP001152798">
    <property type="component" value="Chromosome 3"/>
</dbReference>
<sequence>MGSLHLSYPLLDSFKMEIDPVMSDEEPMELDIIGTPTHMAWSPSTGSFLSPYLIVRIIDGIGRLRLTSKYGMRSPTYIETPMIRHGLTSIRDRVKPKRLFTEHHVE</sequence>
<evidence type="ECO:0000313" key="1">
    <source>
        <dbReference type="EMBL" id="CAH1396554.1"/>
    </source>
</evidence>
<organism evidence="1 2">
    <name type="scientific">Nezara viridula</name>
    <name type="common">Southern green stink bug</name>
    <name type="synonym">Cimex viridulus</name>
    <dbReference type="NCBI Taxonomy" id="85310"/>
    <lineage>
        <taxon>Eukaryota</taxon>
        <taxon>Metazoa</taxon>
        <taxon>Ecdysozoa</taxon>
        <taxon>Arthropoda</taxon>
        <taxon>Hexapoda</taxon>
        <taxon>Insecta</taxon>
        <taxon>Pterygota</taxon>
        <taxon>Neoptera</taxon>
        <taxon>Paraneoptera</taxon>
        <taxon>Hemiptera</taxon>
        <taxon>Heteroptera</taxon>
        <taxon>Panheteroptera</taxon>
        <taxon>Pentatomomorpha</taxon>
        <taxon>Pentatomoidea</taxon>
        <taxon>Pentatomidae</taxon>
        <taxon>Pentatominae</taxon>
        <taxon>Nezara</taxon>
    </lineage>
</organism>
<proteinExistence type="predicted"/>
<evidence type="ECO:0000313" key="2">
    <source>
        <dbReference type="Proteomes" id="UP001152798"/>
    </source>
</evidence>
<keyword evidence="2" id="KW-1185">Reference proteome</keyword>
<gene>
    <name evidence="1" type="ORF">NEZAVI_LOCUS6602</name>
</gene>
<name>A0A9P0H6Y7_NEZVI</name>